<organism evidence="1">
    <name type="scientific">Roseihalotalea indica</name>
    <dbReference type="NCBI Taxonomy" id="2867963"/>
    <lineage>
        <taxon>Bacteria</taxon>
        <taxon>Pseudomonadati</taxon>
        <taxon>Bacteroidota</taxon>
        <taxon>Cytophagia</taxon>
        <taxon>Cytophagales</taxon>
        <taxon>Catalimonadaceae</taxon>
        <taxon>Roseihalotalea</taxon>
    </lineage>
</organism>
<accession>A0AA49GUT1</accession>
<dbReference type="EMBL" id="CP120682">
    <property type="protein sequence ID" value="WKN39299.1"/>
    <property type="molecule type" value="Genomic_DNA"/>
</dbReference>
<protein>
    <submittedName>
        <fullName evidence="1">DUF3822 family protein</fullName>
    </submittedName>
</protein>
<dbReference type="InterPro" id="IPR024213">
    <property type="entry name" value="DUF3822"/>
</dbReference>
<reference evidence="1" key="2">
    <citation type="journal article" date="2024" name="Antonie Van Leeuwenhoek">
        <title>Roseihalotalea indica gen. nov., sp. nov., a halophilic Bacteroidetes from mesopelagic Southwest Indian Ocean with higher carbohydrate metabolic potential.</title>
        <authorList>
            <person name="Chen B."/>
            <person name="Zhang M."/>
            <person name="Lin D."/>
            <person name="Ye J."/>
            <person name="Tang K."/>
        </authorList>
    </citation>
    <scope>NUCLEOTIDE SEQUENCE</scope>
    <source>
        <strain evidence="1">TK19036</strain>
    </source>
</reference>
<dbReference type="Gene3D" id="3.30.420.250">
    <property type="match status" value="1"/>
</dbReference>
<reference evidence="1" key="1">
    <citation type="journal article" date="2023" name="Comput. Struct. Biotechnol. J.">
        <title>Discovery of a novel marine Bacteroidetes with a rich repertoire of carbohydrate-active enzymes.</title>
        <authorList>
            <person name="Chen B."/>
            <person name="Liu G."/>
            <person name="Chen Q."/>
            <person name="Wang H."/>
            <person name="Liu L."/>
            <person name="Tang K."/>
        </authorList>
    </citation>
    <scope>NUCLEOTIDE SEQUENCE</scope>
    <source>
        <strain evidence="1">TK19036</strain>
    </source>
</reference>
<evidence type="ECO:0000313" key="1">
    <source>
        <dbReference type="EMBL" id="WKN39299.1"/>
    </source>
</evidence>
<proteinExistence type="predicted"/>
<dbReference type="AlphaFoldDB" id="A0AA49GUT1"/>
<name>A0AA49GUT1_9BACT</name>
<dbReference type="Pfam" id="PF12864">
    <property type="entry name" value="DUF3822"/>
    <property type="match status" value="1"/>
</dbReference>
<gene>
    <name evidence="1" type="ORF">K4G66_11420</name>
</gene>
<sequence>MAHTVGNHTLIRKIKDPQFSIDHLNQYDLLLLAGRHDFQFCVTDAHSQRCLLLEDYIFPGGLSDLAEAYFPLFEGHHLLMAGYWNKVKLAVKNQHFTIVPDSYFSAENVGHYLTLATDTPTDQYTASYYRHKQSDAVMVFGAEKRLTERLKSFYPSQAVQLLHQGSAFIEGVQQLTTGSYYRTMYLHIGRQYFGIVVVEDKKLIFYNRFAYNSSGDIVKYTLTTLQKLGMDQNETKVHVWGNVSGKSDHYAALYRYIRQLSYGTKPPFLEFSHVFDEAPDHQYFDLYSMHLCE</sequence>
<dbReference type="CDD" id="cd24013">
    <property type="entry name" value="ASKHA_ATPase_BT3980-like"/>
    <property type="match status" value="1"/>
</dbReference>
<dbReference type="Gene3D" id="3.30.420.260">
    <property type="match status" value="1"/>
</dbReference>